<feature type="region of interest" description="Disordered" evidence="1">
    <location>
        <begin position="1"/>
        <end position="61"/>
    </location>
</feature>
<gene>
    <name evidence="2" type="ORF">NDU88_005011</name>
</gene>
<evidence type="ECO:0000313" key="3">
    <source>
        <dbReference type="Proteomes" id="UP001066276"/>
    </source>
</evidence>
<dbReference type="AlphaFoldDB" id="A0AAV7LLG1"/>
<dbReference type="Proteomes" id="UP001066276">
    <property type="component" value="Chromosome 11"/>
</dbReference>
<protein>
    <submittedName>
        <fullName evidence="2">Uncharacterized protein</fullName>
    </submittedName>
</protein>
<dbReference type="EMBL" id="JANPWB010000015">
    <property type="protein sequence ID" value="KAJ1091897.1"/>
    <property type="molecule type" value="Genomic_DNA"/>
</dbReference>
<evidence type="ECO:0000313" key="2">
    <source>
        <dbReference type="EMBL" id="KAJ1091897.1"/>
    </source>
</evidence>
<comment type="caution">
    <text evidence="2">The sequence shown here is derived from an EMBL/GenBank/DDBJ whole genome shotgun (WGS) entry which is preliminary data.</text>
</comment>
<accession>A0AAV7LLG1</accession>
<feature type="compositionally biased region" description="Basic and acidic residues" evidence="1">
    <location>
        <begin position="1"/>
        <end position="10"/>
    </location>
</feature>
<evidence type="ECO:0000256" key="1">
    <source>
        <dbReference type="SAM" id="MobiDB-lite"/>
    </source>
</evidence>
<name>A0AAV7LLG1_PLEWA</name>
<keyword evidence="3" id="KW-1185">Reference proteome</keyword>
<sequence>MPPRQERRPVEQVGGGKPVPPLRQSAGENDKARGGRTAEEKRGEPWPLSEVGLGSAEHDKSGLWQVGEWRGVAGPNCRAGPGAPQTQGVTLHEGGPAAGASWETQRLKGLGPAVLAMPDAWATR</sequence>
<feature type="compositionally biased region" description="Basic and acidic residues" evidence="1">
    <location>
        <begin position="28"/>
        <end position="44"/>
    </location>
</feature>
<feature type="region of interest" description="Disordered" evidence="1">
    <location>
        <begin position="75"/>
        <end position="99"/>
    </location>
</feature>
<proteinExistence type="predicted"/>
<organism evidence="2 3">
    <name type="scientific">Pleurodeles waltl</name>
    <name type="common">Iberian ribbed newt</name>
    <dbReference type="NCBI Taxonomy" id="8319"/>
    <lineage>
        <taxon>Eukaryota</taxon>
        <taxon>Metazoa</taxon>
        <taxon>Chordata</taxon>
        <taxon>Craniata</taxon>
        <taxon>Vertebrata</taxon>
        <taxon>Euteleostomi</taxon>
        <taxon>Amphibia</taxon>
        <taxon>Batrachia</taxon>
        <taxon>Caudata</taxon>
        <taxon>Salamandroidea</taxon>
        <taxon>Salamandridae</taxon>
        <taxon>Pleurodelinae</taxon>
        <taxon>Pleurodeles</taxon>
    </lineage>
</organism>
<reference evidence="2" key="1">
    <citation type="journal article" date="2022" name="bioRxiv">
        <title>Sequencing and chromosome-scale assembly of the giantPleurodeles waltlgenome.</title>
        <authorList>
            <person name="Brown T."/>
            <person name="Elewa A."/>
            <person name="Iarovenko S."/>
            <person name="Subramanian E."/>
            <person name="Araus A.J."/>
            <person name="Petzold A."/>
            <person name="Susuki M."/>
            <person name="Suzuki K.-i.T."/>
            <person name="Hayashi T."/>
            <person name="Toyoda A."/>
            <person name="Oliveira C."/>
            <person name="Osipova E."/>
            <person name="Leigh N.D."/>
            <person name="Simon A."/>
            <person name="Yun M.H."/>
        </authorList>
    </citation>
    <scope>NUCLEOTIDE SEQUENCE</scope>
    <source>
        <strain evidence="2">20211129_DDA</strain>
        <tissue evidence="2">Liver</tissue>
    </source>
</reference>